<dbReference type="EMBL" id="SWFS01000093">
    <property type="protein sequence ID" value="KAA8916640.1"/>
    <property type="molecule type" value="Genomic_DNA"/>
</dbReference>
<dbReference type="InterPro" id="IPR002685">
    <property type="entry name" value="Glyco_trans_15"/>
</dbReference>
<dbReference type="AlphaFoldDB" id="A0A642V929"/>
<keyword evidence="8" id="KW-1185">Reference proteome</keyword>
<evidence type="ECO:0000256" key="5">
    <source>
        <dbReference type="ARBA" id="ARBA00022968"/>
    </source>
</evidence>
<evidence type="ECO:0000256" key="3">
    <source>
        <dbReference type="ARBA" id="ARBA00022676"/>
    </source>
</evidence>
<dbReference type="Pfam" id="PF01793">
    <property type="entry name" value="Glyco_transf_15"/>
    <property type="match status" value="1"/>
</dbReference>
<evidence type="ECO:0008006" key="9">
    <source>
        <dbReference type="Google" id="ProtNLM"/>
    </source>
</evidence>
<dbReference type="GO" id="GO:0000032">
    <property type="term" value="P:cell wall mannoprotein biosynthetic process"/>
    <property type="evidence" value="ECO:0007669"/>
    <property type="project" value="TreeGrafter"/>
</dbReference>
<evidence type="ECO:0000256" key="2">
    <source>
        <dbReference type="ARBA" id="ARBA00007677"/>
    </source>
</evidence>
<dbReference type="OrthoDB" id="439943at2759"/>
<dbReference type="Proteomes" id="UP000761534">
    <property type="component" value="Unassembled WGS sequence"/>
</dbReference>
<feature type="transmembrane region" description="Helical" evidence="6">
    <location>
        <begin position="7"/>
        <end position="27"/>
    </location>
</feature>
<dbReference type="SUPFAM" id="SSF53448">
    <property type="entry name" value="Nucleotide-diphospho-sugar transferases"/>
    <property type="match status" value="1"/>
</dbReference>
<reference evidence="7" key="1">
    <citation type="journal article" date="2019" name="G3 (Bethesda)">
        <title>Genome Assemblies of Two Rare Opportunistic Yeast Pathogens: Diutina rugosa (syn. Candida rugosa) and Trichomonascus ciferrii (syn. Candida ciferrii).</title>
        <authorList>
            <person name="Mixao V."/>
            <person name="Saus E."/>
            <person name="Hansen A.P."/>
            <person name="Lass-Florl C."/>
            <person name="Gabaldon T."/>
        </authorList>
    </citation>
    <scope>NUCLEOTIDE SEQUENCE</scope>
    <source>
        <strain evidence="7">CBS 4856</strain>
    </source>
</reference>
<keyword evidence="6" id="KW-1133">Transmembrane helix</keyword>
<dbReference type="GO" id="GO:0006487">
    <property type="term" value="P:protein N-linked glycosylation"/>
    <property type="evidence" value="ECO:0007669"/>
    <property type="project" value="TreeGrafter"/>
</dbReference>
<dbReference type="PANTHER" id="PTHR31121:SF7">
    <property type="entry name" value="MANNOSYLTRANSFERASE KTR4-RELATED"/>
    <property type="match status" value="1"/>
</dbReference>
<sequence length="418" mass="49068">MLTQRRLLSILLAVGSIIIFITVLTVFHDSVGLRAHVTHLDDIKKLFGQKQDHNNNSTDTSSLNLETVEFVDHSPNRDPFEVPVSEPEGVLYRAEDVDKRVPATFISLVRNSELEELLESIAQLEAVFNSKFNYPWTFFNDKEFTEEFKEKVQAATSSNCTFVKIAPEDWEEPEWIDRKKAQKLGQKMREDDDVQHANEQSYKRMCRWNSGKFYNHPELDKYHYYWRVEPKTSYFCDIDYDVFAYMDTNDKDYGFVINLYDSPQSVGTLWPTAKEFFQKHPDYVHDNNALQWVIQENRPYHHKLANGYSTCHFWSNFEVGRLDFFRSQAYRDYFDYLDQKGGFFYERWGDAPVHSVALAMMTDKSRIHWFRDIGYHHAPYFNCPRSDKCRGCVPGKFSGPSLGQENCLQEWLKVAGTA</sequence>
<dbReference type="VEuPathDB" id="FungiDB:TRICI_001266"/>
<evidence type="ECO:0000256" key="1">
    <source>
        <dbReference type="ARBA" id="ARBA00004606"/>
    </source>
</evidence>
<evidence type="ECO:0000313" key="8">
    <source>
        <dbReference type="Proteomes" id="UP000761534"/>
    </source>
</evidence>
<evidence type="ECO:0000313" key="7">
    <source>
        <dbReference type="EMBL" id="KAA8916640.1"/>
    </source>
</evidence>
<organism evidence="7 8">
    <name type="scientific">Trichomonascus ciferrii</name>
    <dbReference type="NCBI Taxonomy" id="44093"/>
    <lineage>
        <taxon>Eukaryota</taxon>
        <taxon>Fungi</taxon>
        <taxon>Dikarya</taxon>
        <taxon>Ascomycota</taxon>
        <taxon>Saccharomycotina</taxon>
        <taxon>Dipodascomycetes</taxon>
        <taxon>Dipodascales</taxon>
        <taxon>Trichomonascaceae</taxon>
        <taxon>Trichomonascus</taxon>
        <taxon>Trichomonascus ciferrii complex</taxon>
    </lineage>
</organism>
<dbReference type="InterPro" id="IPR029044">
    <property type="entry name" value="Nucleotide-diphossugar_trans"/>
</dbReference>
<dbReference type="PANTHER" id="PTHR31121">
    <property type="entry name" value="ALPHA-1,2 MANNOSYLTRANSFERASE KTR1"/>
    <property type="match status" value="1"/>
</dbReference>
<evidence type="ECO:0000256" key="6">
    <source>
        <dbReference type="SAM" id="Phobius"/>
    </source>
</evidence>
<keyword evidence="4" id="KW-0808">Transferase</keyword>
<keyword evidence="6" id="KW-0472">Membrane</keyword>
<keyword evidence="3" id="KW-0328">Glycosyltransferase</keyword>
<dbReference type="Gene3D" id="3.90.550.10">
    <property type="entry name" value="Spore Coat Polysaccharide Biosynthesis Protein SpsA, Chain A"/>
    <property type="match status" value="1"/>
</dbReference>
<gene>
    <name evidence="7" type="ORF">TRICI_001266</name>
</gene>
<protein>
    <recommendedName>
        <fullName evidence="9">Mannosyltransferase</fullName>
    </recommendedName>
</protein>
<proteinExistence type="inferred from homology"/>
<accession>A0A642V929</accession>
<comment type="similarity">
    <text evidence="2">Belongs to the glycosyltransferase 15 family.</text>
</comment>
<keyword evidence="6" id="KW-0812">Transmembrane</keyword>
<comment type="subcellular location">
    <subcellularLocation>
        <location evidence="1">Membrane</location>
        <topology evidence="1">Single-pass type II membrane protein</topology>
    </subcellularLocation>
</comment>
<keyword evidence="5" id="KW-0735">Signal-anchor</keyword>
<dbReference type="GO" id="GO:0016020">
    <property type="term" value="C:membrane"/>
    <property type="evidence" value="ECO:0007669"/>
    <property type="project" value="UniProtKB-SubCell"/>
</dbReference>
<dbReference type="GO" id="GO:0000026">
    <property type="term" value="F:alpha-1,2-mannosyltransferase activity"/>
    <property type="evidence" value="ECO:0007669"/>
    <property type="project" value="TreeGrafter"/>
</dbReference>
<dbReference type="FunFam" id="3.90.550.10:FF:000051">
    <property type="entry name" value="Alpha-1,2-mannosyltransferase (Ktr4)"/>
    <property type="match status" value="1"/>
</dbReference>
<comment type="caution">
    <text evidence="7">The sequence shown here is derived from an EMBL/GenBank/DDBJ whole genome shotgun (WGS) entry which is preliminary data.</text>
</comment>
<dbReference type="GO" id="GO:0005794">
    <property type="term" value="C:Golgi apparatus"/>
    <property type="evidence" value="ECO:0007669"/>
    <property type="project" value="TreeGrafter"/>
</dbReference>
<name>A0A642V929_9ASCO</name>
<dbReference type="GO" id="GO:0006493">
    <property type="term" value="P:protein O-linked glycosylation"/>
    <property type="evidence" value="ECO:0007669"/>
    <property type="project" value="TreeGrafter"/>
</dbReference>
<evidence type="ECO:0000256" key="4">
    <source>
        <dbReference type="ARBA" id="ARBA00022679"/>
    </source>
</evidence>